<comment type="caution">
    <text evidence="1">The sequence shown here is derived from an EMBL/GenBank/DDBJ whole genome shotgun (WGS) entry which is preliminary data.</text>
</comment>
<accession>A0A158KS12</accession>
<name>A0A158KS12_9BURK</name>
<dbReference type="EMBL" id="FCOL02000096">
    <property type="protein sequence ID" value="SAL83380.1"/>
    <property type="molecule type" value="Genomic_DNA"/>
</dbReference>
<dbReference type="Proteomes" id="UP000054925">
    <property type="component" value="Unassembled WGS sequence"/>
</dbReference>
<organism evidence="1 2">
    <name type="scientific">Caballeronia terrestris</name>
    <dbReference type="NCBI Taxonomy" id="1226301"/>
    <lineage>
        <taxon>Bacteria</taxon>
        <taxon>Pseudomonadati</taxon>
        <taxon>Pseudomonadota</taxon>
        <taxon>Betaproteobacteria</taxon>
        <taxon>Burkholderiales</taxon>
        <taxon>Burkholderiaceae</taxon>
        <taxon>Caballeronia</taxon>
    </lineage>
</organism>
<sequence>MAVGLGCPIARIEGATHSIRTYRIRSVVEVTGDGAAQTLARAIGAVDPNAKVNVDADARTVKVDFWMMAEEFLVAFEDAGDKAKIG</sequence>
<evidence type="ECO:0000313" key="2">
    <source>
        <dbReference type="Proteomes" id="UP000054925"/>
    </source>
</evidence>
<gene>
    <name evidence="1" type="ORF">AWB67_06391</name>
</gene>
<evidence type="ECO:0000313" key="1">
    <source>
        <dbReference type="EMBL" id="SAL83380.1"/>
    </source>
</evidence>
<proteinExistence type="predicted"/>
<protein>
    <submittedName>
        <fullName evidence="1">Uncharacterized protein</fullName>
    </submittedName>
</protein>
<reference evidence="1" key="1">
    <citation type="submission" date="2016-01" db="EMBL/GenBank/DDBJ databases">
        <authorList>
            <person name="Peeters C."/>
        </authorList>
    </citation>
    <scope>NUCLEOTIDE SEQUENCE [LARGE SCALE GENOMIC DNA]</scope>
    <source>
        <strain evidence="1">LMG 22937</strain>
    </source>
</reference>
<keyword evidence="2" id="KW-1185">Reference proteome</keyword>
<dbReference type="AlphaFoldDB" id="A0A158KS12"/>